<dbReference type="PRINTS" id="PR00463">
    <property type="entry name" value="EP450I"/>
</dbReference>
<dbReference type="SUPFAM" id="SSF48264">
    <property type="entry name" value="Cytochrome P450"/>
    <property type="match status" value="1"/>
</dbReference>
<dbReference type="PRINTS" id="PR00385">
    <property type="entry name" value="P450"/>
</dbReference>
<accession>A0AAW2TXV5</accession>
<sequence>MSMVWGNTIEGEKKDKIGAALSPLIARAGDLLGKPNLSDYLPVLARFDIQGLEKEFSNIMKRVDEIFEDVINERTKVGGGGNKNVGRLDFLQMLVELSEKQDLKAEIGKTQIKGLITDIILGGTDTSSTTIEWVMDEFMRNLEVMENAYKELNEVVGFNNIVEESHIPKLIYLDAIIKETLRIHPIGPLLPRTPSQSCIVGGYTIPKDSIVIVNIWSTQRDPLAWDNPTEFMPERFLDNSEKWNFSGNNFNYIPFGAGRRICAGVPPAERMLRYVLASLLHSFDWQLPKGEIVDREDVFGIVTKRRTPLVGIIQQNSCQRDF</sequence>
<keyword evidence="8 10" id="KW-0503">Monooxygenase</keyword>
<dbReference type="GO" id="GO:0016020">
    <property type="term" value="C:membrane"/>
    <property type="evidence" value="ECO:0007669"/>
    <property type="project" value="UniProtKB-SubCell"/>
</dbReference>
<proteinExistence type="inferred from homology"/>
<evidence type="ECO:0000256" key="7">
    <source>
        <dbReference type="ARBA" id="ARBA00023004"/>
    </source>
</evidence>
<dbReference type="FunFam" id="1.10.630.10:FF:000126">
    <property type="entry name" value="Predicted protein"/>
    <property type="match status" value="1"/>
</dbReference>
<dbReference type="GO" id="GO:0020037">
    <property type="term" value="F:heme binding"/>
    <property type="evidence" value="ECO:0007669"/>
    <property type="project" value="InterPro"/>
</dbReference>
<protein>
    <submittedName>
        <fullName evidence="11">Labd-13Z-ene-9,15,16-triol synthase, chloroplastic</fullName>
    </submittedName>
</protein>
<keyword evidence="4 9" id="KW-0349">Heme</keyword>
<evidence type="ECO:0000256" key="4">
    <source>
        <dbReference type="ARBA" id="ARBA00022617"/>
    </source>
</evidence>
<comment type="subcellular location">
    <subcellularLocation>
        <location evidence="2">Membrane</location>
        <topology evidence="2">Single-pass membrane protein</topology>
    </subcellularLocation>
</comment>
<dbReference type="InterPro" id="IPR002401">
    <property type="entry name" value="Cyt_P450_E_grp-I"/>
</dbReference>
<comment type="caution">
    <text evidence="11">The sequence shown here is derived from an EMBL/GenBank/DDBJ whole genome shotgun (WGS) entry which is preliminary data.</text>
</comment>
<gene>
    <name evidence="11" type="ORF">Sradi_1881100</name>
</gene>
<dbReference type="PANTHER" id="PTHR47951:SF7">
    <property type="entry name" value="FLAVONOID 3',5'-HYDROXYLASE-LIKE ISOFORM X1"/>
    <property type="match status" value="1"/>
</dbReference>
<dbReference type="InterPro" id="IPR017972">
    <property type="entry name" value="Cyt_P450_CS"/>
</dbReference>
<comment type="cofactor">
    <cofactor evidence="1 9">
        <name>heme</name>
        <dbReference type="ChEBI" id="CHEBI:30413"/>
    </cofactor>
</comment>
<dbReference type="GO" id="GO:0004497">
    <property type="term" value="F:monooxygenase activity"/>
    <property type="evidence" value="ECO:0007669"/>
    <property type="project" value="UniProtKB-KW"/>
</dbReference>
<evidence type="ECO:0000256" key="10">
    <source>
        <dbReference type="RuleBase" id="RU000461"/>
    </source>
</evidence>
<evidence type="ECO:0000256" key="5">
    <source>
        <dbReference type="ARBA" id="ARBA00022723"/>
    </source>
</evidence>
<keyword evidence="6 10" id="KW-0560">Oxidoreductase</keyword>
<dbReference type="InterPro" id="IPR001128">
    <property type="entry name" value="Cyt_P450"/>
</dbReference>
<dbReference type="Gene3D" id="1.10.630.10">
    <property type="entry name" value="Cytochrome P450"/>
    <property type="match status" value="1"/>
</dbReference>
<evidence type="ECO:0000256" key="8">
    <source>
        <dbReference type="ARBA" id="ARBA00023033"/>
    </source>
</evidence>
<evidence type="ECO:0000256" key="3">
    <source>
        <dbReference type="ARBA" id="ARBA00010617"/>
    </source>
</evidence>
<name>A0AAW2TXV5_SESRA</name>
<keyword evidence="5 9" id="KW-0479">Metal-binding</keyword>
<evidence type="ECO:0000256" key="9">
    <source>
        <dbReference type="PIRSR" id="PIRSR602401-1"/>
    </source>
</evidence>
<evidence type="ECO:0000256" key="2">
    <source>
        <dbReference type="ARBA" id="ARBA00004167"/>
    </source>
</evidence>
<organism evidence="11">
    <name type="scientific">Sesamum radiatum</name>
    <name type="common">Black benniseed</name>
    <dbReference type="NCBI Taxonomy" id="300843"/>
    <lineage>
        <taxon>Eukaryota</taxon>
        <taxon>Viridiplantae</taxon>
        <taxon>Streptophyta</taxon>
        <taxon>Embryophyta</taxon>
        <taxon>Tracheophyta</taxon>
        <taxon>Spermatophyta</taxon>
        <taxon>Magnoliopsida</taxon>
        <taxon>eudicotyledons</taxon>
        <taxon>Gunneridae</taxon>
        <taxon>Pentapetalae</taxon>
        <taxon>asterids</taxon>
        <taxon>lamiids</taxon>
        <taxon>Lamiales</taxon>
        <taxon>Pedaliaceae</taxon>
        <taxon>Sesamum</taxon>
    </lineage>
</organism>
<reference evidence="11" key="1">
    <citation type="submission" date="2020-06" db="EMBL/GenBank/DDBJ databases">
        <authorList>
            <person name="Li T."/>
            <person name="Hu X."/>
            <person name="Zhang T."/>
            <person name="Song X."/>
            <person name="Zhang H."/>
            <person name="Dai N."/>
            <person name="Sheng W."/>
            <person name="Hou X."/>
            <person name="Wei L."/>
        </authorList>
    </citation>
    <scope>NUCLEOTIDE SEQUENCE</scope>
    <source>
        <strain evidence="11">G02</strain>
        <tissue evidence="11">Leaf</tissue>
    </source>
</reference>
<dbReference type="PANTHER" id="PTHR47951">
    <property type="entry name" value="OS08G0547900 PROTEIN"/>
    <property type="match status" value="1"/>
</dbReference>
<dbReference type="GO" id="GO:0005506">
    <property type="term" value="F:iron ion binding"/>
    <property type="evidence" value="ECO:0007669"/>
    <property type="project" value="InterPro"/>
</dbReference>
<comment type="similarity">
    <text evidence="3 10">Belongs to the cytochrome P450 family.</text>
</comment>
<dbReference type="InterPro" id="IPR036396">
    <property type="entry name" value="Cyt_P450_sf"/>
</dbReference>
<feature type="binding site" description="axial binding residue" evidence="9">
    <location>
        <position position="262"/>
    </location>
    <ligand>
        <name>heme</name>
        <dbReference type="ChEBI" id="CHEBI:30413"/>
    </ligand>
    <ligandPart>
        <name>Fe</name>
        <dbReference type="ChEBI" id="CHEBI:18248"/>
    </ligandPart>
</feature>
<dbReference type="EMBL" id="JACGWJ010000007">
    <property type="protein sequence ID" value="KAL0409467.1"/>
    <property type="molecule type" value="Genomic_DNA"/>
</dbReference>
<evidence type="ECO:0000256" key="6">
    <source>
        <dbReference type="ARBA" id="ARBA00023002"/>
    </source>
</evidence>
<evidence type="ECO:0000256" key="1">
    <source>
        <dbReference type="ARBA" id="ARBA00001971"/>
    </source>
</evidence>
<evidence type="ECO:0000313" key="11">
    <source>
        <dbReference type="EMBL" id="KAL0409467.1"/>
    </source>
</evidence>
<dbReference type="Pfam" id="PF00067">
    <property type="entry name" value="p450"/>
    <property type="match status" value="1"/>
</dbReference>
<keyword evidence="7 9" id="KW-0408">Iron</keyword>
<dbReference type="GO" id="GO:0016705">
    <property type="term" value="F:oxidoreductase activity, acting on paired donors, with incorporation or reduction of molecular oxygen"/>
    <property type="evidence" value="ECO:0007669"/>
    <property type="project" value="InterPro"/>
</dbReference>
<dbReference type="PROSITE" id="PS00086">
    <property type="entry name" value="CYTOCHROME_P450"/>
    <property type="match status" value="1"/>
</dbReference>
<dbReference type="AlphaFoldDB" id="A0AAW2TXV5"/>
<reference evidence="11" key="2">
    <citation type="journal article" date="2024" name="Plant">
        <title>Genomic evolution and insights into agronomic trait innovations of Sesamum species.</title>
        <authorList>
            <person name="Miao H."/>
            <person name="Wang L."/>
            <person name="Qu L."/>
            <person name="Liu H."/>
            <person name="Sun Y."/>
            <person name="Le M."/>
            <person name="Wang Q."/>
            <person name="Wei S."/>
            <person name="Zheng Y."/>
            <person name="Lin W."/>
            <person name="Duan Y."/>
            <person name="Cao H."/>
            <person name="Xiong S."/>
            <person name="Wang X."/>
            <person name="Wei L."/>
            <person name="Li C."/>
            <person name="Ma Q."/>
            <person name="Ju M."/>
            <person name="Zhao R."/>
            <person name="Li G."/>
            <person name="Mu C."/>
            <person name="Tian Q."/>
            <person name="Mei H."/>
            <person name="Zhang T."/>
            <person name="Gao T."/>
            <person name="Zhang H."/>
        </authorList>
    </citation>
    <scope>NUCLEOTIDE SEQUENCE</scope>
    <source>
        <strain evidence="11">G02</strain>
    </source>
</reference>